<evidence type="ECO:0000259" key="4">
    <source>
        <dbReference type="SMART" id="SM00642"/>
    </source>
</evidence>
<reference evidence="6" key="2">
    <citation type="submission" date="2012-02" db="EMBL/GenBank/DDBJ databases">
        <title>Complete genome sequence of Blastococcus saxobsidens strain DD2.</title>
        <authorList>
            <person name="Genoscope."/>
        </authorList>
    </citation>
    <scope>NUCLEOTIDE SEQUENCE [LARGE SCALE GENOMIC DNA]</scope>
    <source>
        <strain evidence="6">DD2</strain>
    </source>
</reference>
<dbReference type="PANTHER" id="PTHR10357:SF219">
    <property type="entry name" value="MALTOSE ALPHA-D-GLUCOSYLTRANSFERASE"/>
    <property type="match status" value="1"/>
</dbReference>
<name>H6RV50_BLASD</name>
<dbReference type="SUPFAM" id="SSF51445">
    <property type="entry name" value="(Trans)glycosidases"/>
    <property type="match status" value="1"/>
</dbReference>
<comment type="similarity">
    <text evidence="1 2">Belongs to the glycosyl hydrolase 13 family.</text>
</comment>
<keyword evidence="5" id="KW-0413">Isomerase</keyword>
<keyword evidence="6" id="KW-1185">Reference proteome</keyword>
<dbReference type="KEGG" id="bsd:BLASA_4995"/>
<dbReference type="InterPro" id="IPR017853">
    <property type="entry name" value="GH"/>
</dbReference>
<evidence type="ECO:0000256" key="3">
    <source>
        <dbReference type="RuleBase" id="RU361134"/>
    </source>
</evidence>
<sequence length="555" mass="63345">MFDPAVSDQWWKNAVVYSVDVETFMDSDGDGIGDFRGLTHRLPYLSGLGVTCLWLLPFYPTPGRDDGYDVSDYYTVDPRLGTLGEFVEFVRTARDLGIRVVIDLVVNHTSSEHPWFQYARRDRNSRYRDWYVWVDERPEDEDKVIFPDKEDSNWEWDEEAGQFYLHRFYSSEPDLNIANPDVRDEIHRIMGFWLELGVSGFRVDAAPYLIGGTGIENEMPQDPHLILQDMRGFLSRRRGDAVLFGEVNLDPGDRETFFGDDGDEMTGLFNFILSGAVFTALARGEATPLAEHLRRTPSPPRTSQWLNFLRNHDELNLSRLPADEKDEVMAAFAPDQDMRIYGRGIRRRLPPMLGGDRRRLELAFSLLLTLPGTPVLLYGEEIGMGDDLAVEGRKSVRTVMQWTDGPNGGFSSKRDGDLAAPVVDDGPFRYQEVNVAEQRRREDSMLNRVERAIRVRKESPEFGWGAWTVLESGDPRVLVHRCDWLDGTVLAVHNLSGDDVETRIDLADGNRLEEVSDIFGNDRYEPLDLDDPRVPLAPYGYRWLRGRRPGTGTAL</sequence>
<dbReference type="Pfam" id="PF00128">
    <property type="entry name" value="Alpha-amylase"/>
    <property type="match status" value="2"/>
</dbReference>
<dbReference type="Gene3D" id="3.20.20.80">
    <property type="entry name" value="Glycosidases"/>
    <property type="match status" value="1"/>
</dbReference>
<evidence type="ECO:0000256" key="1">
    <source>
        <dbReference type="ARBA" id="ARBA00008061"/>
    </source>
</evidence>
<dbReference type="AlphaFoldDB" id="H6RV50"/>
<dbReference type="SUPFAM" id="SSF51011">
    <property type="entry name" value="Glycosyl hydrolase domain"/>
    <property type="match status" value="1"/>
</dbReference>
<protein>
    <recommendedName>
        <fullName evidence="3">Alpha-amylase</fullName>
        <ecNumber evidence="3">3.2.1.1</ecNumber>
    </recommendedName>
</protein>
<dbReference type="GO" id="GO:0016853">
    <property type="term" value="F:isomerase activity"/>
    <property type="evidence" value="ECO:0007669"/>
    <property type="project" value="UniProtKB-KW"/>
</dbReference>
<dbReference type="eggNOG" id="COG0366">
    <property type="taxonomic scope" value="Bacteria"/>
</dbReference>
<dbReference type="InterPro" id="IPR006046">
    <property type="entry name" value="Alpha_amylase"/>
</dbReference>
<proteinExistence type="inferred from homology"/>
<dbReference type="EMBL" id="FO117623">
    <property type="protein sequence ID" value="CCG05769.1"/>
    <property type="molecule type" value="Genomic_DNA"/>
</dbReference>
<dbReference type="Proteomes" id="UP000007517">
    <property type="component" value="Chromosome"/>
</dbReference>
<dbReference type="InterPro" id="IPR045857">
    <property type="entry name" value="O16G_dom_2"/>
</dbReference>
<dbReference type="RefSeq" id="WP_014378630.1">
    <property type="nucleotide sequence ID" value="NC_016943.1"/>
</dbReference>
<keyword evidence="3 5" id="KW-0378">Hydrolase</keyword>
<comment type="catalytic activity">
    <reaction evidence="3">
        <text>Endohydrolysis of (1-&gt;4)-alpha-D-glucosidic linkages in polysaccharides containing three or more (1-&gt;4)-alpha-linked D-glucose units.</text>
        <dbReference type="EC" id="3.2.1.1"/>
    </reaction>
</comment>
<dbReference type="InterPro" id="IPR006047">
    <property type="entry name" value="GH13_cat_dom"/>
</dbReference>
<dbReference type="Gene3D" id="2.60.40.1180">
    <property type="entry name" value="Golgi alpha-mannosidase II"/>
    <property type="match status" value="1"/>
</dbReference>
<dbReference type="EC" id="3.2.1.1" evidence="3"/>
<evidence type="ECO:0000256" key="2">
    <source>
        <dbReference type="RuleBase" id="RU003615"/>
    </source>
</evidence>
<organism evidence="5 6">
    <name type="scientific">Blastococcus saxobsidens (strain DD2)</name>
    <dbReference type="NCBI Taxonomy" id="1146883"/>
    <lineage>
        <taxon>Bacteria</taxon>
        <taxon>Bacillati</taxon>
        <taxon>Actinomycetota</taxon>
        <taxon>Actinomycetes</taxon>
        <taxon>Geodermatophilales</taxon>
        <taxon>Geodermatophilaceae</taxon>
        <taxon>Blastococcus</taxon>
    </lineage>
</organism>
<dbReference type="PANTHER" id="PTHR10357">
    <property type="entry name" value="ALPHA-AMYLASE FAMILY MEMBER"/>
    <property type="match status" value="1"/>
</dbReference>
<dbReference type="HOGENOM" id="CLU_006462_2_1_11"/>
<dbReference type="STRING" id="1146883.BLASA_4995"/>
<gene>
    <name evidence="5" type="primary">treS3</name>
    <name evidence="5" type="ordered locus">BLASA_4995</name>
</gene>
<dbReference type="GO" id="GO:0043169">
    <property type="term" value="F:cation binding"/>
    <property type="evidence" value="ECO:0007669"/>
    <property type="project" value="InterPro"/>
</dbReference>
<evidence type="ECO:0000313" key="5">
    <source>
        <dbReference type="EMBL" id="CCG05769.1"/>
    </source>
</evidence>
<dbReference type="SMART" id="SM00642">
    <property type="entry name" value="Aamy"/>
    <property type="match status" value="1"/>
</dbReference>
<dbReference type="Gene3D" id="3.90.400.10">
    <property type="entry name" value="Oligo-1,6-glucosidase, Domain 2"/>
    <property type="match status" value="1"/>
</dbReference>
<dbReference type="OrthoDB" id="9802433at2"/>
<dbReference type="GO" id="GO:0004556">
    <property type="term" value="F:alpha-amylase activity"/>
    <property type="evidence" value="ECO:0007669"/>
    <property type="project" value="UniProtKB-UniRule"/>
</dbReference>
<reference evidence="5 6" key="1">
    <citation type="journal article" date="2012" name="J. Bacteriol.">
        <title>Genome Sequence of Blastococcus saxobsidens DD2, a Stone-Inhabiting Bacterium.</title>
        <authorList>
            <person name="Chouaia B."/>
            <person name="Crotti E."/>
            <person name="Brusetti L."/>
            <person name="Daffonchio D."/>
            <person name="Essoussi I."/>
            <person name="Nouioui I."/>
            <person name="Sbissi I."/>
            <person name="Ghodhbane-Gtari F."/>
            <person name="Gtari M."/>
            <person name="Vacherie B."/>
            <person name="Barbe V."/>
            <person name="Medigue C."/>
            <person name="Gury J."/>
            <person name="Pujic P."/>
            <person name="Normand P."/>
        </authorList>
    </citation>
    <scope>NUCLEOTIDE SEQUENCE [LARGE SCALE GENOMIC DNA]</scope>
    <source>
        <strain evidence="5 6">DD2</strain>
    </source>
</reference>
<dbReference type="InterPro" id="IPR054049">
    <property type="entry name" value="SupH-like_C"/>
</dbReference>
<keyword evidence="5" id="KW-0808">Transferase</keyword>
<dbReference type="InterPro" id="IPR013780">
    <property type="entry name" value="Glyco_hydro_b"/>
</dbReference>
<dbReference type="CDD" id="cd11334">
    <property type="entry name" value="AmyAc_TreS"/>
    <property type="match status" value="1"/>
</dbReference>
<accession>H6RV50</accession>
<dbReference type="GO" id="GO:0016740">
    <property type="term" value="F:transferase activity"/>
    <property type="evidence" value="ECO:0007669"/>
    <property type="project" value="UniProtKB-KW"/>
</dbReference>
<keyword evidence="3" id="KW-0119">Carbohydrate metabolism</keyword>
<keyword evidence="3" id="KW-0326">Glycosidase</keyword>
<dbReference type="PRINTS" id="PR00110">
    <property type="entry name" value="ALPHAAMYLASE"/>
</dbReference>
<evidence type="ECO:0000313" key="6">
    <source>
        <dbReference type="Proteomes" id="UP000007517"/>
    </source>
</evidence>
<feature type="domain" description="Glycosyl hydrolase family 13 catalytic" evidence="4">
    <location>
        <begin position="18"/>
        <end position="429"/>
    </location>
</feature>
<dbReference type="GO" id="GO:0005975">
    <property type="term" value="P:carbohydrate metabolic process"/>
    <property type="evidence" value="ECO:0007669"/>
    <property type="project" value="InterPro"/>
</dbReference>
<dbReference type="Pfam" id="PF22157">
    <property type="entry name" value="SupH-like_C"/>
    <property type="match status" value="1"/>
</dbReference>